<dbReference type="Proteomes" id="UP000253868">
    <property type="component" value="Chromosome"/>
</dbReference>
<dbReference type="OrthoDB" id="4095657at2"/>
<reference evidence="2" key="1">
    <citation type="submission" date="2018-07" db="EMBL/GenBank/DDBJ databases">
        <authorList>
            <person name="Zhao J."/>
        </authorList>
    </citation>
    <scope>NUCLEOTIDE SEQUENCE [LARGE SCALE GENOMIC DNA]</scope>
    <source>
        <strain evidence="2">GSSD-12</strain>
    </source>
</reference>
<dbReference type="RefSeq" id="WP_114660380.1">
    <property type="nucleotide sequence ID" value="NZ_CP031194.1"/>
</dbReference>
<accession>A0A345HQS2</accession>
<dbReference type="EMBL" id="CP031194">
    <property type="protein sequence ID" value="AXG79046.1"/>
    <property type="molecule type" value="Genomic_DNA"/>
</dbReference>
<gene>
    <name evidence="1" type="ORF">DVK44_16625</name>
</gene>
<sequence>MTVMLLYTHAAPRYRSDHLGRLMTWAISDRVARLHPEVQWIRCLVRSRAVMELFRDRDGWEPVRTTQDSTFATVHLMQRRPEAKDGLRALIASPALQART</sequence>
<evidence type="ECO:0000313" key="1">
    <source>
        <dbReference type="EMBL" id="AXG79046.1"/>
    </source>
</evidence>
<evidence type="ECO:0008006" key="3">
    <source>
        <dbReference type="Google" id="ProtNLM"/>
    </source>
</evidence>
<proteinExistence type="predicted"/>
<name>A0A345HQS2_9ACTN</name>
<dbReference type="AlphaFoldDB" id="A0A345HQS2"/>
<dbReference type="KEGG" id="spad:DVK44_16625"/>
<protein>
    <recommendedName>
        <fullName evidence="3">GNAT family N-acetyltransferase</fullName>
    </recommendedName>
</protein>
<organism evidence="1 2">
    <name type="scientific">Streptomyces paludis</name>
    <dbReference type="NCBI Taxonomy" id="2282738"/>
    <lineage>
        <taxon>Bacteria</taxon>
        <taxon>Bacillati</taxon>
        <taxon>Actinomycetota</taxon>
        <taxon>Actinomycetes</taxon>
        <taxon>Kitasatosporales</taxon>
        <taxon>Streptomycetaceae</taxon>
        <taxon>Streptomyces</taxon>
    </lineage>
</organism>
<keyword evidence="2" id="KW-1185">Reference proteome</keyword>
<evidence type="ECO:0000313" key="2">
    <source>
        <dbReference type="Proteomes" id="UP000253868"/>
    </source>
</evidence>